<feature type="signal peptide" evidence="1">
    <location>
        <begin position="1"/>
        <end position="21"/>
    </location>
</feature>
<keyword evidence="3" id="KW-1185">Reference proteome</keyword>
<dbReference type="OrthoDB" id="10007757at2759"/>
<dbReference type="Proteomes" id="UP000246991">
    <property type="component" value="Unassembled WGS sequence"/>
</dbReference>
<gene>
    <name evidence="2" type="ORF">C7212DRAFT_283440</name>
</gene>
<reference evidence="2 3" key="1">
    <citation type="submission" date="2018-03" db="EMBL/GenBank/DDBJ databases">
        <title>Genomes of Pezizomycetes fungi and the evolution of truffles.</title>
        <authorList>
            <person name="Murat C."/>
            <person name="Payen T."/>
            <person name="Noel B."/>
            <person name="Kuo A."/>
            <person name="Martin F.M."/>
        </authorList>
    </citation>
    <scope>NUCLEOTIDE SEQUENCE [LARGE SCALE GENOMIC DNA]</scope>
    <source>
        <strain evidence="2">091103-1</strain>
    </source>
</reference>
<feature type="chain" id="PRO_5016316845" evidence="1">
    <location>
        <begin position="22"/>
        <end position="246"/>
    </location>
</feature>
<dbReference type="AlphaFoldDB" id="A0A317SJ56"/>
<proteinExistence type="predicted"/>
<sequence>MHLSTRIIATTFLILTSPLLNSPIQARAAYYTEFSLRIEGPNTTIFENIIRTSGHIVTAASGGTHMCDGTNNGANDKPGGTITSAIDDAVLTWDGTWDKQTQEYLITSIAGYVQTENKYWGLLVGKPYKFTDKGGCQTKVTEGEEVLIAFDAFGASAFLKASADLPTVKRGDNIVVTVVNGVDEKPVKDAVVLGMNTNGEGKVTIKFERSVGVHKFKATKLGAIRSNEIIVTVTPKTKNSPGCTNE</sequence>
<evidence type="ECO:0000256" key="1">
    <source>
        <dbReference type="SAM" id="SignalP"/>
    </source>
</evidence>
<evidence type="ECO:0000313" key="2">
    <source>
        <dbReference type="EMBL" id="PWW74278.1"/>
    </source>
</evidence>
<comment type="caution">
    <text evidence="2">The sequence shown here is derived from an EMBL/GenBank/DDBJ whole genome shotgun (WGS) entry which is preliminary data.</text>
</comment>
<evidence type="ECO:0000313" key="3">
    <source>
        <dbReference type="Proteomes" id="UP000246991"/>
    </source>
</evidence>
<dbReference type="EMBL" id="PYWC01000063">
    <property type="protein sequence ID" value="PWW74278.1"/>
    <property type="molecule type" value="Genomic_DNA"/>
</dbReference>
<keyword evidence="1" id="KW-0732">Signal</keyword>
<accession>A0A317SJ56</accession>
<name>A0A317SJ56_9PEZI</name>
<protein>
    <submittedName>
        <fullName evidence="2">Uncharacterized protein</fullName>
    </submittedName>
</protein>
<organism evidence="2 3">
    <name type="scientific">Tuber magnatum</name>
    <name type="common">white Piedmont truffle</name>
    <dbReference type="NCBI Taxonomy" id="42249"/>
    <lineage>
        <taxon>Eukaryota</taxon>
        <taxon>Fungi</taxon>
        <taxon>Dikarya</taxon>
        <taxon>Ascomycota</taxon>
        <taxon>Pezizomycotina</taxon>
        <taxon>Pezizomycetes</taxon>
        <taxon>Pezizales</taxon>
        <taxon>Tuberaceae</taxon>
        <taxon>Tuber</taxon>
    </lineage>
</organism>